<dbReference type="EMBL" id="JAASQL010000001">
    <property type="protein sequence ID" value="NIJ44178.1"/>
    <property type="molecule type" value="Genomic_DNA"/>
</dbReference>
<sequence>MIKLHIQFLLIITFLTTNIYSQRVNYKVTADDPDIISERYINVDLVPLSMNFDITEFSVALGASGFWKLTDQIKAEGLFNVNVLNLNGSGGVNTELGVFYSLKKTYIKEDLDILLKSRLVSGGRVENTLLNVKGTYRNEYGARGGLYQKSAGFLIEDGDIESNYSLFGTYIGFQKIKQVFVEIETDGRKYSNSGRTRYYIDLLLVGGRVSDNAYTEDISSIGYRGGFEWMLRPQKEGWFKQVFGVEIGKKPVTGWYMTMNYKITVFKE</sequence>
<proteinExistence type="predicted"/>
<evidence type="ECO:0000313" key="1">
    <source>
        <dbReference type="EMBL" id="NIJ44178.1"/>
    </source>
</evidence>
<evidence type="ECO:0000313" key="2">
    <source>
        <dbReference type="Proteomes" id="UP000745859"/>
    </source>
</evidence>
<organism evidence="1 2">
    <name type="scientific">Wenyingzhuangia heitensis</name>
    <dbReference type="NCBI Taxonomy" id="1487859"/>
    <lineage>
        <taxon>Bacteria</taxon>
        <taxon>Pseudomonadati</taxon>
        <taxon>Bacteroidota</taxon>
        <taxon>Flavobacteriia</taxon>
        <taxon>Flavobacteriales</taxon>
        <taxon>Flavobacteriaceae</taxon>
        <taxon>Wenyingzhuangia</taxon>
    </lineage>
</organism>
<evidence type="ECO:0008006" key="3">
    <source>
        <dbReference type="Google" id="ProtNLM"/>
    </source>
</evidence>
<reference evidence="1 2" key="1">
    <citation type="submission" date="2020-03" db="EMBL/GenBank/DDBJ databases">
        <title>Genomic Encyclopedia of Type Strains, Phase IV (KMG-IV): sequencing the most valuable type-strain genomes for metagenomic binning, comparative biology and taxonomic classification.</title>
        <authorList>
            <person name="Goeker M."/>
        </authorList>
    </citation>
    <scope>NUCLEOTIDE SEQUENCE [LARGE SCALE GENOMIC DNA]</scope>
    <source>
        <strain evidence="1 2">DSM 101599</strain>
    </source>
</reference>
<gene>
    <name evidence="1" type="ORF">FHR24_000617</name>
</gene>
<keyword evidence="2" id="KW-1185">Reference proteome</keyword>
<comment type="caution">
    <text evidence="1">The sequence shown here is derived from an EMBL/GenBank/DDBJ whole genome shotgun (WGS) entry which is preliminary data.</text>
</comment>
<dbReference type="Proteomes" id="UP000745859">
    <property type="component" value="Unassembled WGS sequence"/>
</dbReference>
<accession>A0ABX0U7P1</accession>
<dbReference type="RefSeq" id="WP_167183709.1">
    <property type="nucleotide sequence ID" value="NZ_JAASQL010000001.1"/>
</dbReference>
<name>A0ABX0U7P1_9FLAO</name>
<protein>
    <recommendedName>
        <fullName evidence="3">Bacterial surface antigen (D15) domain-containing protein</fullName>
    </recommendedName>
</protein>